<gene>
    <name evidence="2" type="ORF">GYA55_06105</name>
</gene>
<sequence length="280" mass="30527">MASKTKTFFFVSIVAIFSLFPMRLQGEVLIDDFSVDKSIIAMPSMNPAMSYVASGGAIGGYRKYRANWIEGIQVGLGTFSNVLFYQEYPLSAGTSQLRWDGSLAYKFDEFKLDVNLGATGDHGFHVLVDYYDCANRAPISLKITVWGLRTGIDLPPSASGTIVLSCLNVPNYNNVWFYLPFASMTANDPVKGMPDFSHISAISLFIDGSQYWGQDLSLSLIKTDCTWFDESGKYLCATPTPTPTRTPTRTATNTRTATPTPTITNTATATRTGTATGTAT</sequence>
<feature type="region of interest" description="Disordered" evidence="1">
    <location>
        <begin position="239"/>
        <end position="280"/>
    </location>
</feature>
<organism evidence="2 3">
    <name type="scientific">SAR324 cluster bacterium</name>
    <dbReference type="NCBI Taxonomy" id="2024889"/>
    <lineage>
        <taxon>Bacteria</taxon>
        <taxon>Deltaproteobacteria</taxon>
        <taxon>SAR324 cluster</taxon>
    </lineage>
</organism>
<evidence type="ECO:0000313" key="2">
    <source>
        <dbReference type="EMBL" id="NMC62727.1"/>
    </source>
</evidence>
<reference evidence="2 3" key="1">
    <citation type="journal article" date="2020" name="Biotechnol. Biofuels">
        <title>New insights from the biogas microbiome by comprehensive genome-resolved metagenomics of nearly 1600 species originating from multiple anaerobic digesters.</title>
        <authorList>
            <person name="Campanaro S."/>
            <person name="Treu L."/>
            <person name="Rodriguez-R L.M."/>
            <person name="Kovalovszki A."/>
            <person name="Ziels R.M."/>
            <person name="Maus I."/>
            <person name="Zhu X."/>
            <person name="Kougias P.G."/>
            <person name="Basile A."/>
            <person name="Luo G."/>
            <person name="Schluter A."/>
            <person name="Konstantinidis K.T."/>
            <person name="Angelidaki I."/>
        </authorList>
    </citation>
    <scope>NUCLEOTIDE SEQUENCE [LARGE SCALE GENOMIC DNA]</scope>
    <source>
        <strain evidence="2">AS27yjCOA_65</strain>
    </source>
</reference>
<dbReference type="EMBL" id="JAAZON010000264">
    <property type="protein sequence ID" value="NMC62727.1"/>
    <property type="molecule type" value="Genomic_DNA"/>
</dbReference>
<accession>A0A7X9IK21</accession>
<dbReference type="Proteomes" id="UP000524246">
    <property type="component" value="Unassembled WGS sequence"/>
</dbReference>
<proteinExistence type="predicted"/>
<protein>
    <submittedName>
        <fullName evidence="2">Uncharacterized protein</fullName>
    </submittedName>
</protein>
<feature type="non-terminal residue" evidence="2">
    <location>
        <position position="280"/>
    </location>
</feature>
<name>A0A7X9IK21_9DELT</name>
<evidence type="ECO:0000313" key="3">
    <source>
        <dbReference type="Proteomes" id="UP000524246"/>
    </source>
</evidence>
<dbReference type="AlphaFoldDB" id="A0A7X9IK21"/>
<evidence type="ECO:0000256" key="1">
    <source>
        <dbReference type="SAM" id="MobiDB-lite"/>
    </source>
</evidence>
<comment type="caution">
    <text evidence="2">The sequence shown here is derived from an EMBL/GenBank/DDBJ whole genome shotgun (WGS) entry which is preliminary data.</text>
</comment>